<evidence type="ECO:0000313" key="3">
    <source>
        <dbReference type="Proteomes" id="UP000275408"/>
    </source>
</evidence>
<sequence length="346" mass="40356">MEDDDSNCSREEIPLDNIVDDTADVLRGSPSRILFIESNTLPVEENLSREEVRSLTSSEVCQEPDLCPEDEALSSNNDGILNKIYCECAMIALQPCAPECTPVSAPFTNFSRVLLTFHIGYYASKLRPLFLRKCGQLLKPGQTGPTYIRHYPLHIPVSDLQSLIRANATQANSWKRFKTKFKLWSWHDTVIVMIVSCSIDGCTLTLCYISGLIRRRYKARKQKRSLETTRFQTKYKHWTWHDTVIVIIICCFTDGCTLSIYYITGFIRQKYKIRQERKTLEIIRLQRKNRVFETEDEPEEEPEKKRQLLEEAPNLKPWRLKLKKKLRDERFVIISSISNYGEQKMQ</sequence>
<evidence type="ECO:0000313" key="2">
    <source>
        <dbReference type="EMBL" id="RMX47634.1"/>
    </source>
</evidence>
<keyword evidence="3" id="KW-1185">Reference proteome</keyword>
<gene>
    <name evidence="2" type="ORF">pdam_00020619</name>
</gene>
<feature type="transmembrane region" description="Helical" evidence="1">
    <location>
        <begin position="190"/>
        <end position="213"/>
    </location>
</feature>
<comment type="caution">
    <text evidence="2">The sequence shown here is derived from an EMBL/GenBank/DDBJ whole genome shotgun (WGS) entry which is preliminary data.</text>
</comment>
<protein>
    <submittedName>
        <fullName evidence="2">Uncharacterized protein</fullName>
    </submittedName>
</protein>
<reference evidence="2 3" key="1">
    <citation type="journal article" date="2018" name="Sci. Rep.">
        <title>Comparative analysis of the Pocillopora damicornis genome highlights role of immune system in coral evolution.</title>
        <authorList>
            <person name="Cunning R."/>
            <person name="Bay R.A."/>
            <person name="Gillette P."/>
            <person name="Baker A.C."/>
            <person name="Traylor-Knowles N."/>
        </authorList>
    </citation>
    <scope>NUCLEOTIDE SEQUENCE [LARGE SCALE GENOMIC DNA]</scope>
    <source>
        <strain evidence="2">RSMAS</strain>
        <tissue evidence="2">Whole animal</tissue>
    </source>
</reference>
<accession>A0A3M6U286</accession>
<keyword evidence="1" id="KW-1133">Transmembrane helix</keyword>
<dbReference type="EMBL" id="RCHS01002401">
    <property type="protein sequence ID" value="RMX47634.1"/>
    <property type="molecule type" value="Genomic_DNA"/>
</dbReference>
<feature type="transmembrane region" description="Helical" evidence="1">
    <location>
        <begin position="244"/>
        <end position="267"/>
    </location>
</feature>
<keyword evidence="1" id="KW-0472">Membrane</keyword>
<evidence type="ECO:0000256" key="1">
    <source>
        <dbReference type="SAM" id="Phobius"/>
    </source>
</evidence>
<organism evidence="2 3">
    <name type="scientific">Pocillopora damicornis</name>
    <name type="common">Cauliflower coral</name>
    <name type="synonym">Millepora damicornis</name>
    <dbReference type="NCBI Taxonomy" id="46731"/>
    <lineage>
        <taxon>Eukaryota</taxon>
        <taxon>Metazoa</taxon>
        <taxon>Cnidaria</taxon>
        <taxon>Anthozoa</taxon>
        <taxon>Hexacorallia</taxon>
        <taxon>Scleractinia</taxon>
        <taxon>Astrocoeniina</taxon>
        <taxon>Pocilloporidae</taxon>
        <taxon>Pocillopora</taxon>
    </lineage>
</organism>
<name>A0A3M6U286_POCDA</name>
<dbReference type="Proteomes" id="UP000275408">
    <property type="component" value="Unassembled WGS sequence"/>
</dbReference>
<keyword evidence="1" id="KW-0812">Transmembrane</keyword>
<dbReference type="AlphaFoldDB" id="A0A3M6U286"/>
<proteinExistence type="predicted"/>